<dbReference type="AlphaFoldDB" id="A0ABD3ZPN9"/>
<dbReference type="EMBL" id="JSXS01000142">
    <property type="protein sequence ID" value="KIL29949.1"/>
    <property type="molecule type" value="Genomic_DNA"/>
</dbReference>
<dbReference type="Proteomes" id="UP000031970">
    <property type="component" value="Unassembled WGS sequence"/>
</dbReference>
<proteinExistence type="inferred from homology"/>
<feature type="domain" description="LXG" evidence="3">
    <location>
        <begin position="1"/>
        <end position="235"/>
    </location>
</feature>
<dbReference type="InterPro" id="IPR006829">
    <property type="entry name" value="LXG_dom"/>
</dbReference>
<name>A0ABD3ZPN9_BACIU</name>
<feature type="coiled-coil region" evidence="2">
    <location>
        <begin position="3"/>
        <end position="33"/>
    </location>
</feature>
<dbReference type="InterPro" id="IPR051768">
    <property type="entry name" value="Bact_secretion_toxin"/>
</dbReference>
<dbReference type="RefSeq" id="WP_017696994.1">
    <property type="nucleotide sequence ID" value="NZ_JFBP01000066.1"/>
</dbReference>
<accession>A0ABD3ZPN9</accession>
<protein>
    <recommendedName>
        <fullName evidence="3">LXG domain-containing protein</fullName>
    </recommendedName>
</protein>
<evidence type="ECO:0000256" key="1">
    <source>
        <dbReference type="ARBA" id="ARBA00034117"/>
    </source>
</evidence>
<dbReference type="Pfam" id="PF14411">
    <property type="entry name" value="LHH"/>
    <property type="match status" value="1"/>
</dbReference>
<keyword evidence="2" id="KW-0175">Coiled coil</keyword>
<evidence type="ECO:0000256" key="2">
    <source>
        <dbReference type="SAM" id="Coils"/>
    </source>
</evidence>
<evidence type="ECO:0000313" key="5">
    <source>
        <dbReference type="Proteomes" id="UP000031970"/>
    </source>
</evidence>
<dbReference type="Pfam" id="PF04740">
    <property type="entry name" value="LXG"/>
    <property type="match status" value="1"/>
</dbReference>
<evidence type="ECO:0000259" key="3">
    <source>
        <dbReference type="PROSITE" id="PS51756"/>
    </source>
</evidence>
<evidence type="ECO:0000313" key="4">
    <source>
        <dbReference type="EMBL" id="KIL29949.1"/>
    </source>
</evidence>
<dbReference type="PANTHER" id="PTHR34976:SF2">
    <property type="entry name" value="TYPE VII SECRETION SYSTEM PROTEIN ESSD"/>
    <property type="match status" value="1"/>
</dbReference>
<reference evidence="4 5" key="1">
    <citation type="submission" date="2014-11" db="EMBL/GenBank/DDBJ databases">
        <title>Draft Genome Sequences of Nine Bacillus subtilis Strains that Form Spores with High Heat-Resistance.</title>
        <authorList>
            <person name="Krawcyk A.O."/>
            <person name="Berendsen E.M."/>
            <person name="de Jong A."/>
            <person name="Holsappel S."/>
            <person name="Eijlander R.T."/>
            <person name="Wells-Bennik M."/>
            <person name="Kuipers O.P."/>
        </authorList>
    </citation>
    <scope>NUCLEOTIDE SEQUENCE [LARGE SCALE GENOMIC DNA]</scope>
    <source>
        <strain evidence="4 5">B4067</strain>
    </source>
</reference>
<dbReference type="InterPro" id="IPR026834">
    <property type="entry name" value="LHH"/>
</dbReference>
<comment type="caution">
    <text evidence="4">The sequence shown here is derived from an EMBL/GenBank/DDBJ whole genome shotgun (WGS) entry which is preliminary data.</text>
</comment>
<organism evidence="4 5">
    <name type="scientific">Bacillus subtilis subsp. subtilis</name>
    <dbReference type="NCBI Taxonomy" id="135461"/>
    <lineage>
        <taxon>Bacteria</taxon>
        <taxon>Bacillati</taxon>
        <taxon>Bacillota</taxon>
        <taxon>Bacilli</taxon>
        <taxon>Bacillales</taxon>
        <taxon>Bacillaceae</taxon>
        <taxon>Bacillus</taxon>
    </lineage>
</organism>
<gene>
    <name evidence="4" type="ORF">B4067_0499</name>
</gene>
<sequence length="598" mass="67971">MKVFEAKSLLSEAENRAKDYKELKNQMIKLRKAFKAVADLDDSEFSGKGANNIKAFYHDHVGVTDQWIDLIEMKIAFLTSISGVLEDASLSDAYIEESFLEHELANAYKKSKSIMSEQKKALKDILNDIDDILPLDLFSTETFKDELSSAENKRKKTVDKIGDVDENLKTEYAITEPNEQFIKADFQKLQESTGKGKNATPLHYNAKAYRESDIHKKKSDIEKQSEAYLKIKKEEAKKREIKDLKKQLVKVTDPDEYLKIAKKIGYENLEPDQQVYFRQLEELQQKAEIGKGIAVGMYEAGKDTVMGLYQLARHPIESLSGTVNAALHPIDTYKIIAKDIEDTFQRDMINGDSYSRAKWVSYVGSTVVLAIVGPKGIDKVSKVAKAGSKVAAIKTLEVSKAGIKKGIEYVKIPNVFEQQYAMAGGSGTFPFNTIDGESYKKSFHQFSKKVADVTRKPFTGKYIDVPWLNKEKYTAAEIEGKVKAKGNIKDVSRKVYMLKDIDLNQKNRKGQTNLQLMKLGNAPFAKDGTQINLHHLIQEEPGSMVEVPESLHKKYHNILHGLKENGQSFRNNPELSAQYDSFRKRYWKWRAQQFEKQQ</sequence>
<comment type="similarity">
    <text evidence="1">In the N-terminal section; belongs to the LXG family.</text>
</comment>
<dbReference type="PANTHER" id="PTHR34976">
    <property type="entry name" value="RIBONUCLEASE YQCG-RELATED"/>
    <property type="match status" value="1"/>
</dbReference>
<dbReference type="PROSITE" id="PS51756">
    <property type="entry name" value="LXG"/>
    <property type="match status" value="1"/>
</dbReference>